<protein>
    <submittedName>
        <fullName evidence="2">Transcriptional regulator domain-containing protein</fullName>
    </submittedName>
</protein>
<dbReference type="InterPro" id="IPR045465">
    <property type="entry name" value="Trans_reg_dom"/>
</dbReference>
<sequence>MLFSSSAALQAHDWKGDAMPSSDWRSPAAYAHAKSIPAAGFAWEYLRRDADYRRDFHRVSAGSTDKSDTLSAFSERWGLRFPGRSRSIGRFSPSILASGAAS</sequence>
<evidence type="ECO:0000313" key="3">
    <source>
        <dbReference type="Proteomes" id="UP001596060"/>
    </source>
</evidence>
<proteinExistence type="predicted"/>
<feature type="domain" description="Transcriptional regulator-like" evidence="1">
    <location>
        <begin position="23"/>
        <end position="82"/>
    </location>
</feature>
<reference evidence="3" key="1">
    <citation type="journal article" date="2019" name="Int. J. Syst. Evol. Microbiol.">
        <title>The Global Catalogue of Microorganisms (GCM) 10K type strain sequencing project: providing services to taxonomists for standard genome sequencing and annotation.</title>
        <authorList>
            <consortium name="The Broad Institute Genomics Platform"/>
            <consortium name="The Broad Institute Genome Sequencing Center for Infectious Disease"/>
            <person name="Wu L."/>
            <person name="Ma J."/>
        </authorList>
    </citation>
    <scope>NUCLEOTIDE SEQUENCE [LARGE SCALE GENOMIC DNA]</scope>
    <source>
        <strain evidence="3">CCUG 43117</strain>
    </source>
</reference>
<dbReference type="RefSeq" id="WP_377817764.1">
    <property type="nucleotide sequence ID" value="NZ_JBHSLU010000082.1"/>
</dbReference>
<dbReference type="Pfam" id="PF20109">
    <property type="entry name" value="Trans_reg_dom"/>
    <property type="match status" value="1"/>
</dbReference>
<evidence type="ECO:0000313" key="2">
    <source>
        <dbReference type="EMBL" id="MFC5508112.1"/>
    </source>
</evidence>
<evidence type="ECO:0000259" key="1">
    <source>
        <dbReference type="Pfam" id="PF20109"/>
    </source>
</evidence>
<gene>
    <name evidence="2" type="ORF">ACFPN9_22990</name>
</gene>
<name>A0ABW0P8N1_9HYPH</name>
<comment type="caution">
    <text evidence="2">The sequence shown here is derived from an EMBL/GenBank/DDBJ whole genome shotgun (WGS) entry which is preliminary data.</text>
</comment>
<dbReference type="EMBL" id="JBHSLU010000082">
    <property type="protein sequence ID" value="MFC5508112.1"/>
    <property type="molecule type" value="Genomic_DNA"/>
</dbReference>
<keyword evidence="3" id="KW-1185">Reference proteome</keyword>
<dbReference type="Proteomes" id="UP001596060">
    <property type="component" value="Unassembled WGS sequence"/>
</dbReference>
<accession>A0ABW0P8N1</accession>
<organism evidence="2 3">
    <name type="scientific">Bosea massiliensis</name>
    <dbReference type="NCBI Taxonomy" id="151419"/>
    <lineage>
        <taxon>Bacteria</taxon>
        <taxon>Pseudomonadati</taxon>
        <taxon>Pseudomonadota</taxon>
        <taxon>Alphaproteobacteria</taxon>
        <taxon>Hyphomicrobiales</taxon>
        <taxon>Boseaceae</taxon>
        <taxon>Bosea</taxon>
    </lineage>
</organism>